<evidence type="ECO:0000256" key="5">
    <source>
        <dbReference type="ARBA" id="ARBA00023163"/>
    </source>
</evidence>
<accession>A0AAD8VW33</accession>
<dbReference type="GO" id="GO:0003700">
    <property type="term" value="F:DNA-binding transcription factor activity"/>
    <property type="evidence" value="ECO:0007669"/>
    <property type="project" value="InterPro"/>
</dbReference>
<sequence>MENCRSYEEGYYYSQNSIPYEQDFYLRGEHVRQEVGGDAGAKQHEGSEETVFSSTQHLRSSTSSAQSCLSQDCSALEGNHHKGEKHLKQELDRDAGEKKREWHLRNGPEETPFTFERVSQYFCMPVKKAAEELNVGLTILKKKCREVGIPRWPHRKVKSLETLIKNAQELGKPEIEVERLRQMKKLIEERPGHVELDQKTMVLRQACFKEKFKRRRLMEIQG</sequence>
<dbReference type="Proteomes" id="UP001231189">
    <property type="component" value="Unassembled WGS sequence"/>
</dbReference>
<comment type="caution">
    <text evidence="9">The sequence shown here is derived from an EMBL/GenBank/DDBJ whole genome shotgun (WGS) entry which is preliminary data.</text>
</comment>
<organism evidence="9 10">
    <name type="scientific">Lolium multiflorum</name>
    <name type="common">Italian ryegrass</name>
    <name type="synonym">Lolium perenne subsp. multiflorum</name>
    <dbReference type="NCBI Taxonomy" id="4521"/>
    <lineage>
        <taxon>Eukaryota</taxon>
        <taxon>Viridiplantae</taxon>
        <taxon>Streptophyta</taxon>
        <taxon>Embryophyta</taxon>
        <taxon>Tracheophyta</taxon>
        <taxon>Spermatophyta</taxon>
        <taxon>Magnoliopsida</taxon>
        <taxon>Liliopsida</taxon>
        <taxon>Poales</taxon>
        <taxon>Poaceae</taxon>
        <taxon>BOP clade</taxon>
        <taxon>Pooideae</taxon>
        <taxon>Poodae</taxon>
        <taxon>Poeae</taxon>
        <taxon>Poeae Chloroplast Group 2 (Poeae type)</taxon>
        <taxon>Loliodinae</taxon>
        <taxon>Loliinae</taxon>
        <taxon>Lolium</taxon>
    </lineage>
</organism>
<dbReference type="InterPro" id="IPR044607">
    <property type="entry name" value="RKD-like"/>
</dbReference>
<evidence type="ECO:0000313" key="10">
    <source>
        <dbReference type="Proteomes" id="UP001231189"/>
    </source>
</evidence>
<dbReference type="EMBL" id="JAUUTY010000006">
    <property type="protein sequence ID" value="KAK1619355.1"/>
    <property type="molecule type" value="Genomic_DNA"/>
</dbReference>
<dbReference type="InterPro" id="IPR003035">
    <property type="entry name" value="RWP-RK_dom"/>
</dbReference>
<feature type="domain" description="RWP-RK" evidence="8">
    <location>
        <begin position="93"/>
        <end position="181"/>
    </location>
</feature>
<evidence type="ECO:0000256" key="6">
    <source>
        <dbReference type="ARBA" id="ARBA00023242"/>
    </source>
</evidence>
<gene>
    <name evidence="9" type="ORF">QYE76_024872</name>
</gene>
<evidence type="ECO:0000259" key="8">
    <source>
        <dbReference type="PROSITE" id="PS51519"/>
    </source>
</evidence>
<evidence type="ECO:0000256" key="1">
    <source>
        <dbReference type="ARBA" id="ARBA00004049"/>
    </source>
</evidence>
<keyword evidence="2" id="KW-0805">Transcription regulation</keyword>
<keyword evidence="4" id="KW-0238">DNA-binding</keyword>
<evidence type="ECO:0000256" key="4">
    <source>
        <dbReference type="ARBA" id="ARBA00023125"/>
    </source>
</evidence>
<evidence type="ECO:0000313" key="9">
    <source>
        <dbReference type="EMBL" id="KAK1619355.1"/>
    </source>
</evidence>
<proteinExistence type="predicted"/>
<name>A0AAD8VW33_LOLMU</name>
<dbReference type="PANTHER" id="PTHR46373">
    <property type="entry name" value="PROTEIN RKD4"/>
    <property type="match status" value="1"/>
</dbReference>
<feature type="region of interest" description="Disordered" evidence="7">
    <location>
        <begin position="36"/>
        <end position="57"/>
    </location>
</feature>
<dbReference type="Pfam" id="PF02042">
    <property type="entry name" value="RWP-RK"/>
    <property type="match status" value="1"/>
</dbReference>
<keyword evidence="5" id="KW-0804">Transcription</keyword>
<protein>
    <recommendedName>
        <fullName evidence="8">RWP-RK domain-containing protein</fullName>
    </recommendedName>
</protein>
<dbReference type="GO" id="GO:0003677">
    <property type="term" value="F:DNA binding"/>
    <property type="evidence" value="ECO:0007669"/>
    <property type="project" value="UniProtKB-KW"/>
</dbReference>
<dbReference type="PANTHER" id="PTHR46373:SF26">
    <property type="entry name" value="OS02G0744950 PROTEIN"/>
    <property type="match status" value="1"/>
</dbReference>
<keyword evidence="3" id="KW-0175">Coiled coil</keyword>
<reference evidence="9" key="1">
    <citation type="submission" date="2023-07" db="EMBL/GenBank/DDBJ databases">
        <title>A chromosome-level genome assembly of Lolium multiflorum.</title>
        <authorList>
            <person name="Chen Y."/>
            <person name="Copetti D."/>
            <person name="Kolliker R."/>
            <person name="Studer B."/>
        </authorList>
    </citation>
    <scope>NUCLEOTIDE SEQUENCE</scope>
    <source>
        <strain evidence="9">02402/16</strain>
        <tissue evidence="9">Leaf</tissue>
    </source>
</reference>
<evidence type="ECO:0000256" key="3">
    <source>
        <dbReference type="ARBA" id="ARBA00023054"/>
    </source>
</evidence>
<evidence type="ECO:0000256" key="7">
    <source>
        <dbReference type="SAM" id="MobiDB-lite"/>
    </source>
</evidence>
<feature type="region of interest" description="Disordered" evidence="7">
    <location>
        <begin position="79"/>
        <end position="98"/>
    </location>
</feature>
<dbReference type="AlphaFoldDB" id="A0AAD8VW33"/>
<evidence type="ECO:0000256" key="2">
    <source>
        <dbReference type="ARBA" id="ARBA00023015"/>
    </source>
</evidence>
<comment type="function">
    <text evidence="1">Putative transcription factor.</text>
</comment>
<keyword evidence="6" id="KW-0539">Nucleus</keyword>
<dbReference type="PROSITE" id="PS51519">
    <property type="entry name" value="RWP_RK"/>
    <property type="match status" value="1"/>
</dbReference>
<keyword evidence="10" id="KW-1185">Reference proteome</keyword>
<feature type="compositionally biased region" description="Basic and acidic residues" evidence="7">
    <location>
        <begin position="36"/>
        <end position="47"/>
    </location>
</feature>